<dbReference type="InterPro" id="IPR011042">
    <property type="entry name" value="6-blade_b-propeller_TolB-like"/>
</dbReference>
<keyword evidence="2" id="KW-0732">Signal</keyword>
<dbReference type="InterPro" id="IPR013658">
    <property type="entry name" value="SGL"/>
</dbReference>
<dbReference type="InterPro" id="IPR011047">
    <property type="entry name" value="Quinoprotein_ADH-like_sf"/>
</dbReference>
<feature type="region of interest" description="Disordered" evidence="1">
    <location>
        <begin position="566"/>
        <end position="592"/>
    </location>
</feature>
<dbReference type="SUPFAM" id="SSF50998">
    <property type="entry name" value="Quinoprotein alcohol dehydrogenase-like"/>
    <property type="match status" value="1"/>
</dbReference>
<feature type="chain" id="PRO_5040384300" evidence="2">
    <location>
        <begin position="22"/>
        <end position="613"/>
    </location>
</feature>
<dbReference type="PANTHER" id="PTHR40274:SF4">
    <property type="entry name" value="BLL1406 PROTEIN"/>
    <property type="match status" value="1"/>
</dbReference>
<sequence>MLLRCAAFITSVLAAAVNAEAADSRIFIDGGRLVGGTNGVIFDYNNELHACQSLGRQISKVDPETGDILSSIGPEEEVFTPDDAVFLPDGTMIWSEFILGTFMMRPPGGPTEMLYPPFTYPNANPLALSDDNTRLFFGQCFNEVSLNGIYERNLLTNETTIIIEGIPSCSSNSMAFKEDALYTPRLYEGRVVKIDLANNNTVTNVSTGLGIPNAVKFSRTGELYGTDSQFGKVYRYDLANTDTENNREVVFHGPFNAIDNLIFDNNNRLYISSVNRGTVLEVFPDTMDTDAGELMTQRDGTIGSYRTVVPGTFTLPCGVAVLDGVVYLVHPNGAMGFDAVTGEEVLFFEPVIGFDSLEQPSAVAAWEEKGLLLFPSLLTATLSLFDPSDESLEVLHFTAPVADAHPHGDDILVVDATGNITLVKGSNYEEKEVISTVPGVFFLAGSDQDVYASNYFTGTILQIIENGKVLEEPKVISTGHSAPEGIALYGGDSLLVVCSGTGTLEHVVLETGAVTVLENNLSFQAPADILPYGWPNDVAIHGDNAFVNGDGVNAIYRFELSGANTPEGEKLDGTALEPAESPGEEEAPSSWGLKRFEPTSPFLSIWIVVAILV</sequence>
<dbReference type="PANTHER" id="PTHR40274">
    <property type="entry name" value="VIRGINIAMYCIN B LYASE"/>
    <property type="match status" value="1"/>
</dbReference>
<protein>
    <submittedName>
        <fullName evidence="4">Inherit from bactNOG: NHL repeat-containing protein</fullName>
    </submittedName>
</protein>
<comment type="caution">
    <text evidence="4">The sequence shown here is derived from an EMBL/GenBank/DDBJ whole genome shotgun (WGS) entry which is preliminary data.</text>
</comment>
<dbReference type="OrthoDB" id="10608689at2759"/>
<reference evidence="4" key="1">
    <citation type="submission" date="2020-06" db="EMBL/GenBank/DDBJ databases">
        <authorList>
            <consortium name="Plant Systems Biology data submission"/>
        </authorList>
    </citation>
    <scope>NUCLEOTIDE SEQUENCE</scope>
    <source>
        <strain evidence="4">D6</strain>
    </source>
</reference>
<feature type="signal peptide" evidence="2">
    <location>
        <begin position="1"/>
        <end position="21"/>
    </location>
</feature>
<evidence type="ECO:0000259" key="3">
    <source>
        <dbReference type="Pfam" id="PF08450"/>
    </source>
</evidence>
<dbReference type="Gene3D" id="2.120.10.30">
    <property type="entry name" value="TolB, C-terminal domain"/>
    <property type="match status" value="1"/>
</dbReference>
<dbReference type="InterPro" id="IPR051344">
    <property type="entry name" value="Vgb"/>
</dbReference>
<evidence type="ECO:0000256" key="1">
    <source>
        <dbReference type="SAM" id="MobiDB-lite"/>
    </source>
</evidence>
<dbReference type="AlphaFoldDB" id="A0A9N8EL87"/>
<proteinExistence type="predicted"/>
<name>A0A9N8EL87_9STRA</name>
<accession>A0A9N8EL87</accession>
<gene>
    <name evidence="4" type="ORF">SEMRO_1337_G264090.1</name>
</gene>
<evidence type="ECO:0000313" key="5">
    <source>
        <dbReference type="Proteomes" id="UP001153069"/>
    </source>
</evidence>
<evidence type="ECO:0000313" key="4">
    <source>
        <dbReference type="EMBL" id="CAB9522753.1"/>
    </source>
</evidence>
<keyword evidence="5" id="KW-1185">Reference proteome</keyword>
<evidence type="ECO:0000256" key="2">
    <source>
        <dbReference type="SAM" id="SignalP"/>
    </source>
</evidence>
<dbReference type="EMBL" id="CAICTM010001335">
    <property type="protein sequence ID" value="CAB9522753.1"/>
    <property type="molecule type" value="Genomic_DNA"/>
</dbReference>
<dbReference type="Proteomes" id="UP001153069">
    <property type="component" value="Unassembled WGS sequence"/>
</dbReference>
<dbReference type="Pfam" id="PF08450">
    <property type="entry name" value="SGL"/>
    <property type="match status" value="1"/>
</dbReference>
<organism evidence="4 5">
    <name type="scientific">Seminavis robusta</name>
    <dbReference type="NCBI Taxonomy" id="568900"/>
    <lineage>
        <taxon>Eukaryota</taxon>
        <taxon>Sar</taxon>
        <taxon>Stramenopiles</taxon>
        <taxon>Ochrophyta</taxon>
        <taxon>Bacillariophyta</taxon>
        <taxon>Bacillariophyceae</taxon>
        <taxon>Bacillariophycidae</taxon>
        <taxon>Naviculales</taxon>
        <taxon>Naviculaceae</taxon>
        <taxon>Seminavis</taxon>
    </lineage>
</organism>
<dbReference type="SUPFAM" id="SSF63825">
    <property type="entry name" value="YWTD domain"/>
    <property type="match status" value="1"/>
</dbReference>
<dbReference type="SUPFAM" id="SSF63829">
    <property type="entry name" value="Calcium-dependent phosphotriesterase"/>
    <property type="match status" value="1"/>
</dbReference>
<feature type="domain" description="SMP-30/Gluconolactonase/LRE-like region" evidence="3">
    <location>
        <begin position="184"/>
        <end position="285"/>
    </location>
</feature>